<keyword evidence="6" id="KW-0406">Ion transport</keyword>
<dbReference type="InterPro" id="IPR011527">
    <property type="entry name" value="ABC1_TM_dom"/>
</dbReference>
<dbReference type="STRING" id="30732.ENSOMEP00000021385"/>
<dbReference type="Pfam" id="PF00664">
    <property type="entry name" value="ABC_membrane"/>
    <property type="match status" value="1"/>
</dbReference>
<sequence length="357" mass="39812">MLFILSRWFSSGTHARSSSQQLESAVSRFWRLTQRTVRRSPKGIKPQGLKFIVGPAFLTVSTRSFCHVAHCQEDVNNNTPLEVVAKDSAPEFKWHILWEFVKPQLFALICAVVLAFGAAILNIQIPLMLGDLVNVVARFLRDNTGTYVGEMTAPALKLLGLYGIQGLLTSGYIILLSRVGERVAADMRKTLFASLLRQDVAFFDFIWFAKLSGCAFLLLLAPVLLLLLLLLFLLSSTPHEMALLLPHLNVFSSASFLSLSVCFTLCVCVCWRESHPHVSVCVCICLITNSHSPFRVPLNAMLLYHYTMAAISVTQPPTRTHLLQTVGALWKSCSFKKDGAEMQKTNGGPNMKKKKRR</sequence>
<organism evidence="9 10">
    <name type="scientific">Oryzias melastigma</name>
    <name type="common">Marine medaka</name>
    <dbReference type="NCBI Taxonomy" id="30732"/>
    <lineage>
        <taxon>Eukaryota</taxon>
        <taxon>Metazoa</taxon>
        <taxon>Chordata</taxon>
        <taxon>Craniata</taxon>
        <taxon>Vertebrata</taxon>
        <taxon>Euteleostomi</taxon>
        <taxon>Actinopterygii</taxon>
        <taxon>Neopterygii</taxon>
        <taxon>Teleostei</taxon>
        <taxon>Neoteleostei</taxon>
        <taxon>Acanthomorphata</taxon>
        <taxon>Ovalentaria</taxon>
        <taxon>Atherinomorphae</taxon>
        <taxon>Beloniformes</taxon>
        <taxon>Adrianichthyidae</taxon>
        <taxon>Oryziinae</taxon>
        <taxon>Oryzias</taxon>
    </lineage>
</organism>
<dbReference type="GO" id="GO:0090374">
    <property type="term" value="P:oligopeptide export from mitochondrion"/>
    <property type="evidence" value="ECO:0007669"/>
    <property type="project" value="TreeGrafter"/>
</dbReference>
<dbReference type="GeneTree" id="ENSGT00940000159126"/>
<dbReference type="GO" id="GO:0015421">
    <property type="term" value="F:ABC-type oligopeptide transporter activity"/>
    <property type="evidence" value="ECO:0007669"/>
    <property type="project" value="TreeGrafter"/>
</dbReference>
<evidence type="ECO:0000256" key="3">
    <source>
        <dbReference type="ARBA" id="ARBA00022448"/>
    </source>
</evidence>
<evidence type="ECO:0000256" key="1">
    <source>
        <dbReference type="ARBA" id="ARBA00004141"/>
    </source>
</evidence>
<evidence type="ECO:0000259" key="8">
    <source>
        <dbReference type="PROSITE" id="PS50929"/>
    </source>
</evidence>
<protein>
    <recommendedName>
        <fullName evidence="8">ABC transmembrane type-1 domain-containing protein</fullName>
    </recommendedName>
</protein>
<keyword evidence="10" id="KW-1185">Reference proteome</keyword>
<dbReference type="InterPro" id="IPR039421">
    <property type="entry name" value="Type_1_exporter"/>
</dbReference>
<evidence type="ECO:0000313" key="9">
    <source>
        <dbReference type="Ensembl" id="ENSOMEP00000021385.1"/>
    </source>
</evidence>
<keyword evidence="3" id="KW-0813">Transport</keyword>
<dbReference type="AlphaFoldDB" id="A0A3B3CVL9"/>
<dbReference type="PANTHER" id="PTHR43394">
    <property type="entry name" value="ATP-DEPENDENT PERMEASE MDL1, MITOCHONDRIAL"/>
    <property type="match status" value="1"/>
</dbReference>
<feature type="domain" description="ABC transmembrane type-1" evidence="8">
    <location>
        <begin position="111"/>
        <end position="204"/>
    </location>
</feature>
<dbReference type="PANTHER" id="PTHR43394:SF17">
    <property type="entry name" value="MITOCHONDRIAL POTASSIUM CHANNEL ATP-BINDING SUBUNIT"/>
    <property type="match status" value="1"/>
</dbReference>
<evidence type="ECO:0000313" key="10">
    <source>
        <dbReference type="Proteomes" id="UP000261560"/>
    </source>
</evidence>
<evidence type="ECO:0000256" key="2">
    <source>
        <dbReference type="ARBA" id="ARBA00007577"/>
    </source>
</evidence>
<keyword evidence="5" id="KW-1133">Transmembrane helix</keyword>
<proteinExistence type="inferred from homology"/>
<dbReference type="Proteomes" id="UP000261560">
    <property type="component" value="Unplaced"/>
</dbReference>
<keyword evidence="4" id="KW-0812">Transmembrane</keyword>
<dbReference type="InterPro" id="IPR036640">
    <property type="entry name" value="ABC1_TM_sf"/>
</dbReference>
<dbReference type="GO" id="GO:0005743">
    <property type="term" value="C:mitochondrial inner membrane"/>
    <property type="evidence" value="ECO:0007669"/>
    <property type="project" value="TreeGrafter"/>
</dbReference>
<comment type="similarity">
    <text evidence="2">Belongs to the ABC transporter superfamily. ABCB family. Multidrug resistance exporter (TC 3.A.1.201) subfamily.</text>
</comment>
<name>A0A3B3CVL9_ORYME</name>
<evidence type="ECO:0000256" key="4">
    <source>
        <dbReference type="ARBA" id="ARBA00022692"/>
    </source>
</evidence>
<dbReference type="Ensembl" id="ENSOMET00000031036.1">
    <property type="protein sequence ID" value="ENSOMEP00000021385.1"/>
    <property type="gene ID" value="ENSOMEG00000023254.1"/>
</dbReference>
<dbReference type="GO" id="GO:0006811">
    <property type="term" value="P:monoatomic ion transport"/>
    <property type="evidence" value="ECO:0007669"/>
    <property type="project" value="UniProtKB-KW"/>
</dbReference>
<keyword evidence="7" id="KW-0472">Membrane</keyword>
<dbReference type="PaxDb" id="30732-ENSOMEP00000021385"/>
<accession>A0A3B3CVL9</accession>
<comment type="subcellular location">
    <subcellularLocation>
        <location evidence="1">Membrane</location>
        <topology evidence="1">Multi-pass membrane protein</topology>
    </subcellularLocation>
</comment>
<dbReference type="Gene3D" id="1.20.1560.10">
    <property type="entry name" value="ABC transporter type 1, transmembrane domain"/>
    <property type="match status" value="1"/>
</dbReference>
<dbReference type="PROSITE" id="PS50929">
    <property type="entry name" value="ABC_TM1F"/>
    <property type="match status" value="1"/>
</dbReference>
<reference evidence="9" key="2">
    <citation type="submission" date="2025-09" db="UniProtKB">
        <authorList>
            <consortium name="Ensembl"/>
        </authorList>
    </citation>
    <scope>IDENTIFICATION</scope>
</reference>
<dbReference type="GO" id="GO:0005524">
    <property type="term" value="F:ATP binding"/>
    <property type="evidence" value="ECO:0007669"/>
    <property type="project" value="InterPro"/>
</dbReference>
<dbReference type="SUPFAM" id="SSF90123">
    <property type="entry name" value="ABC transporter transmembrane region"/>
    <property type="match status" value="1"/>
</dbReference>
<evidence type="ECO:0000256" key="5">
    <source>
        <dbReference type="ARBA" id="ARBA00022989"/>
    </source>
</evidence>
<reference evidence="9" key="1">
    <citation type="submission" date="2025-08" db="UniProtKB">
        <authorList>
            <consortium name="Ensembl"/>
        </authorList>
    </citation>
    <scope>IDENTIFICATION</scope>
</reference>
<evidence type="ECO:0000256" key="7">
    <source>
        <dbReference type="ARBA" id="ARBA00023136"/>
    </source>
</evidence>
<evidence type="ECO:0000256" key="6">
    <source>
        <dbReference type="ARBA" id="ARBA00023065"/>
    </source>
</evidence>